<keyword evidence="2" id="KW-0472">Membrane</keyword>
<dbReference type="AlphaFoldDB" id="A0A856M935"/>
<organism evidence="3 4">
    <name type="scientific">Brasilonema sennae CENA114</name>
    <dbReference type="NCBI Taxonomy" id="415709"/>
    <lineage>
        <taxon>Bacteria</taxon>
        <taxon>Bacillati</taxon>
        <taxon>Cyanobacteriota</taxon>
        <taxon>Cyanophyceae</taxon>
        <taxon>Nostocales</taxon>
        <taxon>Scytonemataceae</taxon>
        <taxon>Brasilonema</taxon>
        <taxon>Bromeliae group (in: Brasilonema)</taxon>
    </lineage>
</organism>
<reference evidence="3 4" key="1">
    <citation type="submission" date="2018-06" db="EMBL/GenBank/DDBJ databases">
        <title>Comparative genomics of Brasilonema spp. strains.</title>
        <authorList>
            <person name="Alvarenga D.O."/>
            <person name="Fiore M.F."/>
            <person name="Varani A.M."/>
        </authorList>
    </citation>
    <scope>NUCLEOTIDE SEQUENCE [LARGE SCALE GENOMIC DNA]</scope>
    <source>
        <strain evidence="3 4">CENA114</strain>
    </source>
</reference>
<evidence type="ECO:0000313" key="3">
    <source>
        <dbReference type="EMBL" id="QDL06894.1"/>
    </source>
</evidence>
<keyword evidence="2" id="KW-0812">Transmembrane</keyword>
<dbReference type="KEGG" id="bsen:DP114_02325"/>
<evidence type="ECO:0000313" key="4">
    <source>
        <dbReference type="Proteomes" id="UP000503129"/>
    </source>
</evidence>
<gene>
    <name evidence="3" type="ORF">DP114_02325</name>
</gene>
<dbReference type="InterPro" id="IPR025325">
    <property type="entry name" value="DUF4231"/>
</dbReference>
<feature type="region of interest" description="Disordered" evidence="1">
    <location>
        <begin position="261"/>
        <end position="285"/>
    </location>
</feature>
<accession>A0A856M935</accession>
<sequence>MTTIEPKNQTDMSDMQEQSSSSSSQKMLLFTLKIIEYFFLAAFIGSGVITFVLPDNPTVVLTGSISLAIFVFLFLINQQVFRVSSNAASKLDLQRKAELYLMNSNNHSTKNPIAPAREKALQYSQELIDDYKKTRNLSRNLYYSLQIGTIVFSGVTPILVLVDKLEPGQSLLKWLPVIFPAIASIVASVVTSFPFQENWISANTTVESLEAEQEKFVLGITPSYRCYDSVDESQQQQKAKEAIENFITQVNNIHLNQLQAVTESQKKEEKTQPADQSTQSNSQQS</sequence>
<keyword evidence="2" id="KW-1133">Transmembrane helix</keyword>
<dbReference type="RefSeq" id="WP_171975338.1">
    <property type="nucleotide sequence ID" value="NZ_CAWOXK010000001.1"/>
</dbReference>
<evidence type="ECO:0000256" key="2">
    <source>
        <dbReference type="SAM" id="Phobius"/>
    </source>
</evidence>
<feature type="transmembrane region" description="Helical" evidence="2">
    <location>
        <begin position="34"/>
        <end position="53"/>
    </location>
</feature>
<protein>
    <submittedName>
        <fullName evidence="3">DUF4231 domain-containing protein</fullName>
    </submittedName>
</protein>
<feature type="transmembrane region" description="Helical" evidence="2">
    <location>
        <begin position="59"/>
        <end position="76"/>
    </location>
</feature>
<evidence type="ECO:0000256" key="1">
    <source>
        <dbReference type="SAM" id="MobiDB-lite"/>
    </source>
</evidence>
<proteinExistence type="predicted"/>
<feature type="compositionally biased region" description="Polar residues" evidence="1">
    <location>
        <begin position="273"/>
        <end position="285"/>
    </location>
</feature>
<name>A0A856M935_9CYAN</name>
<feature type="transmembrane region" description="Helical" evidence="2">
    <location>
        <begin position="174"/>
        <end position="195"/>
    </location>
</feature>
<dbReference type="Proteomes" id="UP000503129">
    <property type="component" value="Chromosome"/>
</dbReference>
<dbReference type="NCBIfam" id="NF033634">
    <property type="entry name" value="SLATT_1"/>
    <property type="match status" value="1"/>
</dbReference>
<dbReference type="EMBL" id="CP030118">
    <property type="protein sequence ID" value="QDL06894.1"/>
    <property type="molecule type" value="Genomic_DNA"/>
</dbReference>
<feature type="transmembrane region" description="Helical" evidence="2">
    <location>
        <begin position="141"/>
        <end position="162"/>
    </location>
</feature>
<dbReference type="Pfam" id="PF14015">
    <property type="entry name" value="DUF4231"/>
    <property type="match status" value="1"/>
</dbReference>
<keyword evidence="4" id="KW-1185">Reference proteome</keyword>